<dbReference type="GO" id="GO:0055078">
    <property type="term" value="P:sodium ion homeostasis"/>
    <property type="evidence" value="ECO:0007669"/>
    <property type="project" value="TreeGrafter"/>
</dbReference>
<dbReference type="GO" id="GO:0006884">
    <property type="term" value="P:cell volume homeostasis"/>
    <property type="evidence" value="ECO:0007669"/>
    <property type="project" value="TreeGrafter"/>
</dbReference>
<protein>
    <recommendedName>
        <fullName evidence="5">SLC12A transporter C-terminal domain-containing protein</fullName>
    </recommendedName>
</protein>
<dbReference type="GO" id="GO:1990573">
    <property type="term" value="P:potassium ion import across plasma membrane"/>
    <property type="evidence" value="ECO:0007669"/>
    <property type="project" value="TreeGrafter"/>
</dbReference>
<evidence type="ECO:0000256" key="1">
    <source>
        <dbReference type="ARBA" id="ARBA00004141"/>
    </source>
</evidence>
<evidence type="ECO:0000313" key="7">
    <source>
        <dbReference type="Proteomes" id="UP001233999"/>
    </source>
</evidence>
<dbReference type="GO" id="GO:0016020">
    <property type="term" value="C:membrane"/>
    <property type="evidence" value="ECO:0007669"/>
    <property type="project" value="UniProtKB-SubCell"/>
</dbReference>
<evidence type="ECO:0000256" key="3">
    <source>
        <dbReference type="ARBA" id="ARBA00022989"/>
    </source>
</evidence>
<accession>A0AAD7ZWI3</accession>
<feature type="non-terminal residue" evidence="6">
    <location>
        <position position="1"/>
    </location>
</feature>
<organism evidence="6 7">
    <name type="scientific">Diploptera punctata</name>
    <name type="common">Pacific beetle cockroach</name>
    <dbReference type="NCBI Taxonomy" id="6984"/>
    <lineage>
        <taxon>Eukaryota</taxon>
        <taxon>Metazoa</taxon>
        <taxon>Ecdysozoa</taxon>
        <taxon>Arthropoda</taxon>
        <taxon>Hexapoda</taxon>
        <taxon>Insecta</taxon>
        <taxon>Pterygota</taxon>
        <taxon>Neoptera</taxon>
        <taxon>Polyneoptera</taxon>
        <taxon>Dictyoptera</taxon>
        <taxon>Blattodea</taxon>
        <taxon>Blaberoidea</taxon>
        <taxon>Blaberidae</taxon>
        <taxon>Diplopterinae</taxon>
        <taxon>Diploptera</taxon>
    </lineage>
</organism>
<dbReference type="GO" id="GO:0055075">
    <property type="term" value="P:potassium ion homeostasis"/>
    <property type="evidence" value="ECO:0007669"/>
    <property type="project" value="TreeGrafter"/>
</dbReference>
<proteinExistence type="predicted"/>
<evidence type="ECO:0000256" key="4">
    <source>
        <dbReference type="ARBA" id="ARBA00023136"/>
    </source>
</evidence>
<evidence type="ECO:0000313" key="6">
    <source>
        <dbReference type="EMBL" id="KAJ9588114.1"/>
    </source>
</evidence>
<evidence type="ECO:0000259" key="5">
    <source>
        <dbReference type="Pfam" id="PF03522"/>
    </source>
</evidence>
<dbReference type="GO" id="GO:0008511">
    <property type="term" value="F:sodium:potassium:chloride symporter activity"/>
    <property type="evidence" value="ECO:0007669"/>
    <property type="project" value="TreeGrafter"/>
</dbReference>
<dbReference type="EMBL" id="JASPKZ010005710">
    <property type="protein sequence ID" value="KAJ9588114.1"/>
    <property type="molecule type" value="Genomic_DNA"/>
</dbReference>
<reference evidence="6" key="2">
    <citation type="submission" date="2023-05" db="EMBL/GenBank/DDBJ databases">
        <authorList>
            <person name="Fouks B."/>
        </authorList>
    </citation>
    <scope>NUCLEOTIDE SEQUENCE</scope>
    <source>
        <strain evidence="6">Stay&amp;Tobe</strain>
        <tissue evidence="6">Testes</tissue>
    </source>
</reference>
<keyword evidence="2" id="KW-0812">Transmembrane</keyword>
<name>A0AAD7ZWI3_DIPPU</name>
<gene>
    <name evidence="6" type="ORF">L9F63_018505</name>
</gene>
<dbReference type="GO" id="GO:0055064">
    <property type="term" value="P:chloride ion homeostasis"/>
    <property type="evidence" value="ECO:0007669"/>
    <property type="project" value="TreeGrafter"/>
</dbReference>
<dbReference type="Proteomes" id="UP001233999">
    <property type="component" value="Unassembled WGS sequence"/>
</dbReference>
<comment type="subcellular location">
    <subcellularLocation>
        <location evidence="1">Membrane</location>
        <topology evidence="1">Multi-pass membrane protein</topology>
    </subcellularLocation>
</comment>
<dbReference type="InterPro" id="IPR018491">
    <property type="entry name" value="SLC12_C"/>
</dbReference>
<keyword evidence="7" id="KW-1185">Reference proteome</keyword>
<dbReference type="AlphaFoldDB" id="A0AAD7ZWI3"/>
<sequence length="200" mass="22736">VPTGQDISGMTFFRTKQSGGFIDVWWLYDDGGLTMLLPYILSTRNLWSNCKLRVFALVNRQHEAEVEERNMASLLSKFRIDYQSLTMVTGITEKPQPNTVDFFNEVLEGFREENSADPDMCVTDVELGGLQGKTDRQLRLRELLLTNSRDSKLVVMSLPMPRKGVVSAPLYMAWLEVLTKGMPPFLLVRGNQTSVLTFYS</sequence>
<comment type="caution">
    <text evidence="6">The sequence shown here is derived from an EMBL/GenBank/DDBJ whole genome shotgun (WGS) entry which is preliminary data.</text>
</comment>
<dbReference type="PANTHER" id="PTHR11827:SF48">
    <property type="entry name" value="GH09711P"/>
    <property type="match status" value="1"/>
</dbReference>
<dbReference type="PANTHER" id="PTHR11827">
    <property type="entry name" value="SOLUTE CARRIER FAMILY 12, CATION COTRANSPORTERS"/>
    <property type="match status" value="1"/>
</dbReference>
<evidence type="ECO:0000256" key="2">
    <source>
        <dbReference type="ARBA" id="ARBA00022692"/>
    </source>
</evidence>
<feature type="domain" description="SLC12A transporter C-terminal" evidence="5">
    <location>
        <begin position="8"/>
        <end position="200"/>
    </location>
</feature>
<keyword evidence="3" id="KW-1133">Transmembrane helix</keyword>
<reference evidence="6" key="1">
    <citation type="journal article" date="2023" name="IScience">
        <title>Live-bearing cockroach genome reveals convergent evolutionary mechanisms linked to viviparity in insects and beyond.</title>
        <authorList>
            <person name="Fouks B."/>
            <person name="Harrison M.C."/>
            <person name="Mikhailova A.A."/>
            <person name="Marchal E."/>
            <person name="English S."/>
            <person name="Carruthers M."/>
            <person name="Jennings E.C."/>
            <person name="Chiamaka E.L."/>
            <person name="Frigard R.A."/>
            <person name="Pippel M."/>
            <person name="Attardo G.M."/>
            <person name="Benoit J.B."/>
            <person name="Bornberg-Bauer E."/>
            <person name="Tobe S.S."/>
        </authorList>
    </citation>
    <scope>NUCLEOTIDE SEQUENCE</scope>
    <source>
        <strain evidence="6">Stay&amp;Tobe</strain>
    </source>
</reference>
<keyword evidence="4" id="KW-0472">Membrane</keyword>
<dbReference type="Pfam" id="PF03522">
    <property type="entry name" value="SLC12"/>
    <property type="match status" value="1"/>
</dbReference>
<dbReference type="InterPro" id="IPR004842">
    <property type="entry name" value="SLC12A_fam"/>
</dbReference>